<keyword evidence="1" id="KW-0732">Signal</keyword>
<dbReference type="Proteomes" id="UP000295724">
    <property type="component" value="Unassembled WGS sequence"/>
</dbReference>
<evidence type="ECO:0000313" key="3">
    <source>
        <dbReference type="Proteomes" id="UP000295724"/>
    </source>
</evidence>
<reference evidence="2 3" key="1">
    <citation type="submission" date="2019-03" db="EMBL/GenBank/DDBJ databases">
        <title>Genomic Encyclopedia of Type Strains, Phase IV (KMG-IV): sequencing the most valuable type-strain genomes for metagenomic binning, comparative biology and taxonomic classification.</title>
        <authorList>
            <person name="Goeker M."/>
        </authorList>
    </citation>
    <scope>NUCLEOTIDE SEQUENCE [LARGE SCALE GENOMIC DNA]</scope>
    <source>
        <strain evidence="2 3">DSM 25488</strain>
    </source>
</reference>
<sequence length="216" mass="24610">MSAIKIMKNCCKPSLHPAKTTVRLGLCLLLIISTAEVLAHEPDQASIDATMRDIGIMYIISDDRKLPKENRIKWEAGLAEYIDFASLNQGMKERVKAAIKLADEANMDETMATQIAEKAVRFLVPRELSNYMQAYLRAKAKVAELLPCDQVYEQETADGFTLCVRHVSKHERHVVFMGDDLSQLVSLEFQKRKRWMLVNINAPISEKKLLTLTMWK</sequence>
<evidence type="ECO:0000313" key="2">
    <source>
        <dbReference type="EMBL" id="TDR16777.1"/>
    </source>
</evidence>
<keyword evidence="3" id="KW-1185">Reference proteome</keyword>
<dbReference type="AlphaFoldDB" id="A0A4R6XHE8"/>
<dbReference type="EMBL" id="SNZB01000007">
    <property type="protein sequence ID" value="TDR16777.1"/>
    <property type="molecule type" value="Genomic_DNA"/>
</dbReference>
<protein>
    <submittedName>
        <fullName evidence="2">Uncharacterized protein</fullName>
    </submittedName>
</protein>
<comment type="caution">
    <text evidence="2">The sequence shown here is derived from an EMBL/GenBank/DDBJ whole genome shotgun (WGS) entry which is preliminary data.</text>
</comment>
<organism evidence="2 3">
    <name type="scientific">Marinicella litoralis</name>
    <dbReference type="NCBI Taxonomy" id="644220"/>
    <lineage>
        <taxon>Bacteria</taxon>
        <taxon>Pseudomonadati</taxon>
        <taxon>Pseudomonadota</taxon>
        <taxon>Gammaproteobacteria</taxon>
        <taxon>Lysobacterales</taxon>
        <taxon>Marinicellaceae</taxon>
        <taxon>Marinicella</taxon>
    </lineage>
</organism>
<evidence type="ECO:0000256" key="1">
    <source>
        <dbReference type="SAM" id="SignalP"/>
    </source>
</evidence>
<feature type="signal peptide" evidence="1">
    <location>
        <begin position="1"/>
        <end position="39"/>
    </location>
</feature>
<feature type="chain" id="PRO_5020847210" evidence="1">
    <location>
        <begin position="40"/>
        <end position="216"/>
    </location>
</feature>
<gene>
    <name evidence="2" type="ORF">C8D91_2683</name>
</gene>
<name>A0A4R6XHE8_9GAMM</name>
<accession>A0A4R6XHE8</accession>
<proteinExistence type="predicted"/>